<dbReference type="InterPro" id="IPR013057">
    <property type="entry name" value="AA_transpt_TM"/>
</dbReference>
<feature type="domain" description="Amino acid transporter transmembrane" evidence="7">
    <location>
        <begin position="24"/>
        <end position="149"/>
    </location>
</feature>
<name>A0A0K0D310_ANGCA</name>
<dbReference type="GO" id="GO:0016020">
    <property type="term" value="C:membrane"/>
    <property type="evidence" value="ECO:0007669"/>
    <property type="project" value="UniProtKB-SubCell"/>
</dbReference>
<dbReference type="Proteomes" id="UP000035642">
    <property type="component" value="Unassembled WGS sequence"/>
</dbReference>
<evidence type="ECO:0000256" key="3">
    <source>
        <dbReference type="ARBA" id="ARBA00022692"/>
    </source>
</evidence>
<protein>
    <submittedName>
        <fullName evidence="9">Aa_trans domain-containing protein</fullName>
    </submittedName>
</protein>
<feature type="transmembrane region" description="Helical" evidence="6">
    <location>
        <begin position="65"/>
        <end position="87"/>
    </location>
</feature>
<dbReference type="STRING" id="6313.A0A0K0D310"/>
<keyword evidence="3 6" id="KW-0812">Transmembrane</keyword>
<evidence type="ECO:0000259" key="7">
    <source>
        <dbReference type="Pfam" id="PF01490"/>
    </source>
</evidence>
<proteinExistence type="predicted"/>
<keyword evidence="5 6" id="KW-0472">Membrane</keyword>
<comment type="subcellular location">
    <subcellularLocation>
        <location evidence="1">Membrane</location>
    </subcellularLocation>
</comment>
<evidence type="ECO:0000256" key="2">
    <source>
        <dbReference type="ARBA" id="ARBA00022448"/>
    </source>
</evidence>
<dbReference type="Pfam" id="PF01490">
    <property type="entry name" value="Aa_trans"/>
    <property type="match status" value="1"/>
</dbReference>
<feature type="transmembrane region" description="Helical" evidence="6">
    <location>
        <begin position="108"/>
        <end position="129"/>
    </location>
</feature>
<keyword evidence="4 6" id="KW-1133">Transmembrane helix</keyword>
<reference evidence="8" key="1">
    <citation type="submission" date="2012-09" db="EMBL/GenBank/DDBJ databases">
        <authorList>
            <person name="Martin A.A."/>
        </authorList>
    </citation>
    <scope>NUCLEOTIDE SEQUENCE</scope>
</reference>
<dbReference type="PANTHER" id="PTHR48017">
    <property type="entry name" value="OS05G0424000 PROTEIN-RELATED"/>
    <property type="match status" value="1"/>
</dbReference>
<evidence type="ECO:0000256" key="1">
    <source>
        <dbReference type="ARBA" id="ARBA00004370"/>
    </source>
</evidence>
<organism evidence="8 9">
    <name type="scientific">Angiostrongylus cantonensis</name>
    <name type="common">Rat lungworm</name>
    <dbReference type="NCBI Taxonomy" id="6313"/>
    <lineage>
        <taxon>Eukaryota</taxon>
        <taxon>Metazoa</taxon>
        <taxon>Ecdysozoa</taxon>
        <taxon>Nematoda</taxon>
        <taxon>Chromadorea</taxon>
        <taxon>Rhabditida</taxon>
        <taxon>Rhabditina</taxon>
        <taxon>Rhabditomorpha</taxon>
        <taxon>Strongyloidea</taxon>
        <taxon>Metastrongylidae</taxon>
        <taxon>Angiostrongylus</taxon>
    </lineage>
</organism>
<evidence type="ECO:0000313" key="8">
    <source>
        <dbReference type="Proteomes" id="UP000035642"/>
    </source>
</evidence>
<keyword evidence="8" id="KW-1185">Reference proteome</keyword>
<evidence type="ECO:0000256" key="6">
    <source>
        <dbReference type="SAM" id="Phobius"/>
    </source>
</evidence>
<evidence type="ECO:0000256" key="4">
    <source>
        <dbReference type="ARBA" id="ARBA00022989"/>
    </source>
</evidence>
<evidence type="ECO:0000256" key="5">
    <source>
        <dbReference type="ARBA" id="ARBA00023136"/>
    </source>
</evidence>
<accession>A0A0K0D310</accession>
<feature type="transmembrane region" description="Helical" evidence="6">
    <location>
        <begin position="141"/>
        <end position="163"/>
    </location>
</feature>
<feature type="transmembrane region" description="Helical" evidence="6">
    <location>
        <begin position="40"/>
        <end position="59"/>
    </location>
</feature>
<reference evidence="9" key="2">
    <citation type="submission" date="2017-02" db="UniProtKB">
        <authorList>
            <consortium name="WormBaseParasite"/>
        </authorList>
    </citation>
    <scope>IDENTIFICATION</scope>
</reference>
<keyword evidence="2" id="KW-0813">Transport</keyword>
<evidence type="ECO:0000313" key="9">
    <source>
        <dbReference type="WBParaSite" id="ACAC_0000445501-mRNA-1"/>
    </source>
</evidence>
<dbReference type="AlphaFoldDB" id="A0A0K0D310"/>
<sequence length="237" mass="26455">LGVVVNTLALRKGNSVFDPTVDSCHPEFCKYLKLMWKSDLVYQGVIVTLAFIILPSTFLKSPADFWGIVVLAMLTTVISVVSIHVGIAIDMSSCFPEVGYPEQTSGTIILSLGIFLFAFSGHFVFPTIQHDMKNPHDFTKSVVAGFLCTFSSTVAVFSLDTLVIKSIKNLVLWTDKALGVDQPCRMHHAFDFTKHRLEMIECISDLYNNSFWLTDVSSQCCYSPRQVWYQFADPGGM</sequence>
<dbReference type="WBParaSite" id="ACAC_0000445501-mRNA-1">
    <property type="protein sequence ID" value="ACAC_0000445501-mRNA-1"/>
    <property type="gene ID" value="ACAC_0000445501"/>
</dbReference>